<evidence type="ECO:0000256" key="1">
    <source>
        <dbReference type="ARBA" id="ARBA00001947"/>
    </source>
</evidence>
<evidence type="ECO:0000256" key="2">
    <source>
        <dbReference type="ARBA" id="ARBA00022723"/>
    </source>
</evidence>
<dbReference type="Pfam" id="PF16912">
    <property type="entry name" value="Glu_dehyd_C"/>
    <property type="match status" value="1"/>
</dbReference>
<dbReference type="PANTHER" id="PTHR43401">
    <property type="entry name" value="L-THREONINE 3-DEHYDROGENASE"/>
    <property type="match status" value="1"/>
</dbReference>
<organism evidence="7 8">
    <name type="scientific">Photorhabdus heterorhabditis</name>
    <dbReference type="NCBI Taxonomy" id="880156"/>
    <lineage>
        <taxon>Bacteria</taxon>
        <taxon>Pseudomonadati</taxon>
        <taxon>Pseudomonadota</taxon>
        <taxon>Gammaproteobacteria</taxon>
        <taxon>Enterobacterales</taxon>
        <taxon>Morganellaceae</taxon>
        <taxon>Photorhabdus</taxon>
    </lineage>
</organism>
<comment type="caution">
    <text evidence="7">The sequence shown here is derived from an EMBL/GenBank/DDBJ whole genome shotgun (WGS) entry which is preliminary data.</text>
</comment>
<dbReference type="SUPFAM" id="SSF51735">
    <property type="entry name" value="NAD(P)-binding Rossmann-fold domains"/>
    <property type="match status" value="1"/>
</dbReference>
<dbReference type="InterPro" id="IPR036291">
    <property type="entry name" value="NAD(P)-bd_dom_sf"/>
</dbReference>
<keyword evidence="8" id="KW-1185">Reference proteome</keyword>
<evidence type="ECO:0000259" key="6">
    <source>
        <dbReference type="Pfam" id="PF16912"/>
    </source>
</evidence>
<dbReference type="EMBL" id="LJCS01000016">
    <property type="protein sequence ID" value="KOY62516.1"/>
    <property type="molecule type" value="Genomic_DNA"/>
</dbReference>
<dbReference type="InterPro" id="IPR013154">
    <property type="entry name" value="ADH-like_N"/>
</dbReference>
<reference evidence="7 8" key="1">
    <citation type="submission" date="2015-09" db="EMBL/GenBank/DDBJ databases">
        <title>Draft genome sequence and assembly of Photorhabdus sp. VMG, a bacterial symbiont associated with Heterorhabditis zealandica.</title>
        <authorList>
            <person name="Naidoo S."/>
            <person name="Featherston J."/>
            <person name="Mothupi B."/>
            <person name="Gray V.M."/>
        </authorList>
    </citation>
    <scope>NUCLEOTIDE SEQUENCE [LARGE SCALE GENOMIC DNA]</scope>
    <source>
        <strain evidence="7 8">VMG</strain>
    </source>
</reference>
<dbReference type="Gene3D" id="3.40.50.720">
    <property type="entry name" value="NAD(P)-binding Rossmann-like Domain"/>
    <property type="match status" value="1"/>
</dbReference>
<dbReference type="InterPro" id="IPR050129">
    <property type="entry name" value="Zn_alcohol_dh"/>
</dbReference>
<feature type="domain" description="Alcohol dehydrogenase-like N-terminal" evidence="5">
    <location>
        <begin position="28"/>
        <end position="132"/>
    </location>
</feature>
<dbReference type="Pfam" id="PF08240">
    <property type="entry name" value="ADH_N"/>
    <property type="match status" value="1"/>
</dbReference>
<name>A0ABR5KET8_9GAMM</name>
<evidence type="ECO:0000256" key="4">
    <source>
        <dbReference type="ARBA" id="ARBA00023002"/>
    </source>
</evidence>
<dbReference type="InterPro" id="IPR031640">
    <property type="entry name" value="Glu_dehyd_C"/>
</dbReference>
<feature type="domain" description="Glucose dehydrogenase C-terminal" evidence="6">
    <location>
        <begin position="141"/>
        <end position="316"/>
    </location>
</feature>
<dbReference type="Proteomes" id="UP000037727">
    <property type="component" value="Unassembled WGS sequence"/>
</dbReference>
<evidence type="ECO:0000313" key="7">
    <source>
        <dbReference type="EMBL" id="KOY62516.1"/>
    </source>
</evidence>
<evidence type="ECO:0008006" key="9">
    <source>
        <dbReference type="Google" id="ProtNLM"/>
    </source>
</evidence>
<dbReference type="Gene3D" id="3.90.180.10">
    <property type="entry name" value="Medium-chain alcohol dehydrogenases, catalytic domain"/>
    <property type="match status" value="1"/>
</dbReference>
<evidence type="ECO:0000259" key="5">
    <source>
        <dbReference type="Pfam" id="PF08240"/>
    </source>
</evidence>
<comment type="cofactor">
    <cofactor evidence="1">
        <name>Zn(2+)</name>
        <dbReference type="ChEBI" id="CHEBI:29105"/>
    </cofactor>
</comment>
<evidence type="ECO:0000313" key="8">
    <source>
        <dbReference type="Proteomes" id="UP000037727"/>
    </source>
</evidence>
<dbReference type="PANTHER" id="PTHR43401:SF2">
    <property type="entry name" value="L-THREONINE 3-DEHYDROGENASE"/>
    <property type="match status" value="1"/>
</dbReference>
<sequence>MHYSLVCTGIGKQEYKPEEIQELKECFVLIEVLKATICGSDYMVLHGNHPYKKYPAILGHEFVGKVIDANNTEFKINDMVTSLSYSYCGKCDKCKKEHYNHCIKKITYNTAGSSGAFTKHMLVHKNSLLTLPVSQDTQLFVISEPLSIVIHAFNKIEINKSSRLLIIGAGAMGLLSSIYYNEFTSGSVLTLIEKNESRRKFAQDMGLNVISDMNMIPNNHFDILVVAGGSGFDINQAMEKITNNSILVLISYFDTNNQIDMNTVVKKEITIKGSFLSNKLDLLKSVEILHKARNTCSPFNKLITEKVQFSELEKYMSNRLSNGKILIDSPGVL</sequence>
<keyword evidence="3" id="KW-0862">Zinc</keyword>
<proteinExistence type="predicted"/>
<keyword evidence="4" id="KW-0560">Oxidoreductase</keyword>
<protein>
    <recommendedName>
        <fullName evidence="9">Alcohol dehydrogenase catalytic domain-containing protein</fullName>
    </recommendedName>
</protein>
<evidence type="ECO:0000256" key="3">
    <source>
        <dbReference type="ARBA" id="ARBA00022833"/>
    </source>
</evidence>
<keyword evidence="2" id="KW-0479">Metal-binding</keyword>
<dbReference type="RefSeq" id="WP_054477838.1">
    <property type="nucleotide sequence ID" value="NZ_CAWMRL010000016.1"/>
</dbReference>
<dbReference type="SUPFAM" id="SSF50129">
    <property type="entry name" value="GroES-like"/>
    <property type="match status" value="1"/>
</dbReference>
<accession>A0ABR5KET8</accession>
<dbReference type="InterPro" id="IPR011032">
    <property type="entry name" value="GroES-like_sf"/>
</dbReference>
<gene>
    <name evidence="7" type="ORF">AM629_08055</name>
</gene>